<dbReference type="InterPro" id="IPR006311">
    <property type="entry name" value="TAT_signal"/>
</dbReference>
<reference evidence="2" key="2">
    <citation type="submission" date="2021-04" db="EMBL/GenBank/DDBJ databases">
        <authorList>
            <person name="Gilroy R."/>
        </authorList>
    </citation>
    <scope>NUCLEOTIDE SEQUENCE</scope>
    <source>
        <strain evidence="2">CHK32-1732</strain>
    </source>
</reference>
<organism evidence="2 3">
    <name type="scientific">Candidatus Corynebacterium avicola</name>
    <dbReference type="NCBI Taxonomy" id="2838527"/>
    <lineage>
        <taxon>Bacteria</taxon>
        <taxon>Bacillati</taxon>
        <taxon>Actinomycetota</taxon>
        <taxon>Actinomycetes</taxon>
        <taxon>Mycobacteriales</taxon>
        <taxon>Corynebacteriaceae</taxon>
        <taxon>Corynebacterium</taxon>
    </lineage>
</organism>
<dbReference type="EMBL" id="DXGC01000017">
    <property type="protein sequence ID" value="HIW90408.1"/>
    <property type="molecule type" value="Genomic_DNA"/>
</dbReference>
<keyword evidence="1" id="KW-0732">Signal</keyword>
<dbReference type="Proteomes" id="UP000824190">
    <property type="component" value="Unassembled WGS sequence"/>
</dbReference>
<name>A0A9D1RLQ9_9CORY</name>
<evidence type="ECO:0000313" key="2">
    <source>
        <dbReference type="EMBL" id="HIW90408.1"/>
    </source>
</evidence>
<reference evidence="2" key="1">
    <citation type="journal article" date="2021" name="PeerJ">
        <title>Extensive microbial diversity within the chicken gut microbiome revealed by metagenomics and culture.</title>
        <authorList>
            <person name="Gilroy R."/>
            <person name="Ravi A."/>
            <person name="Getino M."/>
            <person name="Pursley I."/>
            <person name="Horton D.L."/>
            <person name="Alikhan N.F."/>
            <person name="Baker D."/>
            <person name="Gharbi K."/>
            <person name="Hall N."/>
            <person name="Watson M."/>
            <person name="Adriaenssens E.M."/>
            <person name="Foster-Nyarko E."/>
            <person name="Jarju S."/>
            <person name="Secka A."/>
            <person name="Antonio M."/>
            <person name="Oren A."/>
            <person name="Chaudhuri R.R."/>
            <person name="La Ragione R."/>
            <person name="Hildebrand F."/>
            <person name="Pallen M.J."/>
        </authorList>
    </citation>
    <scope>NUCLEOTIDE SEQUENCE</scope>
    <source>
        <strain evidence="2">CHK32-1732</strain>
    </source>
</reference>
<protein>
    <recommendedName>
        <fullName evidence="4">Secreted protein</fullName>
    </recommendedName>
</protein>
<comment type="caution">
    <text evidence="2">The sequence shown here is derived from an EMBL/GenBank/DDBJ whole genome shotgun (WGS) entry which is preliminary data.</text>
</comment>
<feature type="chain" id="PRO_5038909323" description="Secreted protein" evidence="1">
    <location>
        <begin position="30"/>
        <end position="131"/>
    </location>
</feature>
<sequence length="131" mass="12943">MTSQKRSLSRIALRAATLAVGGAAVAAMAAPAASASTPDQYLYPQSGKVYIDPVTAQALTAAPVAGSTGAVKGGIHTVSGPSTTVAMLSTAENVIDGPVRQAAGTPGAGVDVTWQVLPNGGVVNTTELRGR</sequence>
<feature type="signal peptide" evidence="1">
    <location>
        <begin position="1"/>
        <end position="29"/>
    </location>
</feature>
<dbReference type="AlphaFoldDB" id="A0A9D1RLQ9"/>
<gene>
    <name evidence="2" type="ORF">H9870_01905</name>
</gene>
<dbReference type="PROSITE" id="PS51318">
    <property type="entry name" value="TAT"/>
    <property type="match status" value="1"/>
</dbReference>
<evidence type="ECO:0000256" key="1">
    <source>
        <dbReference type="SAM" id="SignalP"/>
    </source>
</evidence>
<proteinExistence type="predicted"/>
<evidence type="ECO:0000313" key="3">
    <source>
        <dbReference type="Proteomes" id="UP000824190"/>
    </source>
</evidence>
<evidence type="ECO:0008006" key="4">
    <source>
        <dbReference type="Google" id="ProtNLM"/>
    </source>
</evidence>
<accession>A0A9D1RLQ9</accession>